<evidence type="ECO:0000256" key="1">
    <source>
        <dbReference type="ARBA" id="ARBA00023002"/>
    </source>
</evidence>
<dbReference type="Pfam" id="PF00171">
    <property type="entry name" value="Aldedh"/>
    <property type="match status" value="1"/>
</dbReference>
<gene>
    <name evidence="3" type="ORF">G6011_06908</name>
</gene>
<dbReference type="InterPro" id="IPR015590">
    <property type="entry name" value="Aldehyde_DH_dom"/>
</dbReference>
<dbReference type="Gene3D" id="3.40.309.10">
    <property type="entry name" value="Aldehyde Dehydrogenase, Chain A, domain 2"/>
    <property type="match status" value="1"/>
</dbReference>
<dbReference type="GO" id="GO:0009450">
    <property type="term" value="P:gamma-aminobutyric acid catabolic process"/>
    <property type="evidence" value="ECO:0007669"/>
    <property type="project" value="TreeGrafter"/>
</dbReference>
<sequence>MSQTLTSTSTIPLWINNKPIHTQTTIPITNATSRETIHHASSASPIEATQAAASSLAAFKSWRSTPHTTRRALLQSVASHYATHAASLIAAQTAETSCTEAWATQNVHLSIAYLNEIAAQITSVTGVIPPTEKPHTTGFVFKEPVGPVLCIAPWNAALVLATRGIASAIAVGCTVVFKASEVCPHTHSLITRAFAAAGCPEGVLNQVQCAREDAPVVTETLIAHEAIRKIEFIGSAEVGKRIMAVAARYLKPVLMELGGKCPAVVLEDADLGEAARACAMGAVLHHGQICFSTERIIVMDSVAEEFKTLLVEAMKGVEGAAGSAVSESIAKHAEDVIRDAQDRGDEVLVGGVDAESSSAGVVLRPTIIVDPSPHSRILDEETFGPSASLYVVSSDEEAVALANRSAYGLNATVWTRDMGRFMKMSRELEYGQVHANSISVYTSPTGSQGGVKGSGFGRQNGQWGLDEFVVEKFVTWCG</sequence>
<dbReference type="EMBL" id="JAANER010000010">
    <property type="protein sequence ID" value="KAG9185577.1"/>
    <property type="molecule type" value="Genomic_DNA"/>
</dbReference>
<feature type="domain" description="Aldehyde dehydrogenase" evidence="2">
    <location>
        <begin position="23"/>
        <end position="474"/>
    </location>
</feature>
<dbReference type="GO" id="GO:0004777">
    <property type="term" value="F:succinate-semialdehyde dehydrogenase (NAD+) activity"/>
    <property type="evidence" value="ECO:0007669"/>
    <property type="project" value="TreeGrafter"/>
</dbReference>
<dbReference type="AlphaFoldDB" id="A0AAD4I514"/>
<name>A0AAD4I514_9PLEO</name>
<evidence type="ECO:0000259" key="2">
    <source>
        <dbReference type="Pfam" id="PF00171"/>
    </source>
</evidence>
<dbReference type="Gene3D" id="3.40.605.10">
    <property type="entry name" value="Aldehyde Dehydrogenase, Chain A, domain 1"/>
    <property type="match status" value="1"/>
</dbReference>
<dbReference type="Proteomes" id="UP001199106">
    <property type="component" value="Unassembled WGS sequence"/>
</dbReference>
<dbReference type="SUPFAM" id="SSF53720">
    <property type="entry name" value="ALDH-like"/>
    <property type="match status" value="1"/>
</dbReference>
<evidence type="ECO:0000313" key="3">
    <source>
        <dbReference type="EMBL" id="KAG9185577.1"/>
    </source>
</evidence>
<dbReference type="InterPro" id="IPR050740">
    <property type="entry name" value="Aldehyde_DH_Superfamily"/>
</dbReference>
<dbReference type="InterPro" id="IPR016163">
    <property type="entry name" value="Ald_DH_C"/>
</dbReference>
<dbReference type="PANTHER" id="PTHR43353">
    <property type="entry name" value="SUCCINATE-SEMIALDEHYDE DEHYDROGENASE, MITOCHONDRIAL"/>
    <property type="match status" value="1"/>
</dbReference>
<keyword evidence="1" id="KW-0560">Oxidoreductase</keyword>
<accession>A0AAD4I514</accession>
<dbReference type="PANTHER" id="PTHR43353:SF6">
    <property type="entry name" value="CYTOPLASMIC ALDEHYDE DEHYDROGENASE (EUROFUNG)"/>
    <property type="match status" value="1"/>
</dbReference>
<dbReference type="InterPro" id="IPR016162">
    <property type="entry name" value="Ald_DH_N"/>
</dbReference>
<keyword evidence="4" id="KW-1185">Reference proteome</keyword>
<reference evidence="3" key="1">
    <citation type="submission" date="2021-07" db="EMBL/GenBank/DDBJ databases">
        <title>Genome Resource of American Ginseng Black Spot Pathogen Alternaria panax.</title>
        <authorList>
            <person name="Qiu C."/>
            <person name="Wang W."/>
            <person name="Liu Z."/>
        </authorList>
    </citation>
    <scope>NUCLEOTIDE SEQUENCE</scope>
    <source>
        <strain evidence="3">BNCC115425</strain>
    </source>
</reference>
<proteinExistence type="predicted"/>
<evidence type="ECO:0000313" key="4">
    <source>
        <dbReference type="Proteomes" id="UP001199106"/>
    </source>
</evidence>
<protein>
    <recommendedName>
        <fullName evidence="2">Aldehyde dehydrogenase domain-containing protein</fullName>
    </recommendedName>
</protein>
<dbReference type="InterPro" id="IPR016161">
    <property type="entry name" value="Ald_DH/histidinol_DH"/>
</dbReference>
<comment type="caution">
    <text evidence="3">The sequence shown here is derived from an EMBL/GenBank/DDBJ whole genome shotgun (WGS) entry which is preliminary data.</text>
</comment>
<organism evidence="3 4">
    <name type="scientific">Alternaria panax</name>
    <dbReference type="NCBI Taxonomy" id="48097"/>
    <lineage>
        <taxon>Eukaryota</taxon>
        <taxon>Fungi</taxon>
        <taxon>Dikarya</taxon>
        <taxon>Ascomycota</taxon>
        <taxon>Pezizomycotina</taxon>
        <taxon>Dothideomycetes</taxon>
        <taxon>Pleosporomycetidae</taxon>
        <taxon>Pleosporales</taxon>
        <taxon>Pleosporineae</taxon>
        <taxon>Pleosporaceae</taxon>
        <taxon>Alternaria</taxon>
        <taxon>Alternaria sect. Panax</taxon>
    </lineage>
</organism>